<evidence type="ECO:0000313" key="2">
    <source>
        <dbReference type="Proteomes" id="UP001145114"/>
    </source>
</evidence>
<sequence>MKTYISVLGLLSLASTALALWPIPRNMSESDKVSLAPTHITTGSSSQGCPSLQKLVLRYGDLISGELFTPPDLYLNGTVQSIDGSVSYLEVNIRNVSDFIIDLDTDESYELDIPVSGKAQLNANTYYGALRGLETYSQLLTNDGHGRRVIRNTPIKISDSPYFPHRGILFDTARNYYSVDAIKHTIDAMSYNKLNVLHWHIVDSQSWPVESKLHPQLADNGAYSPQDRYSYSDVKDIIQYAKDRGVRVIPEFDMPGHTYIIGKSFPDIMSCLNVQPKWSEFAAEPPSGQLDITNPKALSLAKDIIKEYSALFPDSHFHVGGDEVNMNCWEKSNTMQDYLAAHSGATVNHVLKQFYQGIHDTIIASGKVGFCWEETIFHQNFTVPKGTAVQSWIDSDSVRKTVMAGYNAIASPYEYYYLDCGHGGWLSDVVGNSWCDPYKSWSKVYSYNPLANITNPEHQKRVLGGEVALWAEQSDEHVMDSYLWPRSSAHAEILWSGPIDPKTNKQRAPIDAITRLHAQRYRMLGRGIRGAPLQPLWCAQNPGNCSA</sequence>
<dbReference type="EMBL" id="JAMZIH010006610">
    <property type="protein sequence ID" value="KAJ1673749.1"/>
    <property type="molecule type" value="Genomic_DNA"/>
</dbReference>
<evidence type="ECO:0000313" key="1">
    <source>
        <dbReference type="EMBL" id="KAJ1673749.1"/>
    </source>
</evidence>
<reference evidence="1" key="1">
    <citation type="submission" date="2022-06" db="EMBL/GenBank/DDBJ databases">
        <title>Phylogenomic reconstructions and comparative analyses of Kickxellomycotina fungi.</title>
        <authorList>
            <person name="Reynolds N.K."/>
            <person name="Stajich J.E."/>
            <person name="Barry K."/>
            <person name="Grigoriev I.V."/>
            <person name="Crous P."/>
            <person name="Smith M.E."/>
        </authorList>
    </citation>
    <scope>NUCLEOTIDE SEQUENCE</scope>
    <source>
        <strain evidence="1">RSA 2271</strain>
    </source>
</reference>
<comment type="caution">
    <text evidence="1">The sequence shown here is derived from an EMBL/GenBank/DDBJ whole genome shotgun (WGS) entry which is preliminary data.</text>
</comment>
<dbReference type="EC" id="3.2.1.52" evidence="1"/>
<protein>
    <submittedName>
        <fullName evidence="1">Glucosamine-6-phosphate isomerase (Glucosamine-6-phosphate deaminase) (GNPDA) (GlcN6P deaminase)</fullName>
        <ecNumber evidence="1">3.2.1.52</ecNumber>
    </submittedName>
</protein>
<keyword evidence="1" id="KW-0413">Isomerase</keyword>
<proteinExistence type="predicted"/>
<gene>
    <name evidence="1" type="primary">NAG1_3</name>
    <name evidence="1" type="ORF">EV182_004633</name>
</gene>
<name>A0ACC1HIL2_9FUNG</name>
<organism evidence="1 2">
    <name type="scientific">Spiromyces aspiralis</name>
    <dbReference type="NCBI Taxonomy" id="68401"/>
    <lineage>
        <taxon>Eukaryota</taxon>
        <taxon>Fungi</taxon>
        <taxon>Fungi incertae sedis</taxon>
        <taxon>Zoopagomycota</taxon>
        <taxon>Kickxellomycotina</taxon>
        <taxon>Kickxellomycetes</taxon>
        <taxon>Kickxellales</taxon>
        <taxon>Kickxellaceae</taxon>
        <taxon>Spiromyces</taxon>
    </lineage>
</organism>
<accession>A0ACC1HIL2</accession>
<dbReference type="Proteomes" id="UP001145114">
    <property type="component" value="Unassembled WGS sequence"/>
</dbReference>
<keyword evidence="1" id="KW-0326">Glycosidase</keyword>
<keyword evidence="1" id="KW-0378">Hydrolase</keyword>
<keyword evidence="2" id="KW-1185">Reference proteome</keyword>